<dbReference type="SUPFAM" id="SSF52540">
    <property type="entry name" value="P-loop containing nucleoside triphosphate hydrolases"/>
    <property type="match status" value="1"/>
</dbReference>
<dbReference type="PROSITE" id="PS51192">
    <property type="entry name" value="HELICASE_ATP_BIND_1"/>
    <property type="match status" value="1"/>
</dbReference>
<sequence length="998" mass="112352">MTNNIDRLADDRTRNLQSPGEEFHDDFLMKRPKTEWAPYIDETAKDISANISISNISLAKDNFGREVGSYYRRGLEQSTGEYTDLPDILGEHISDEQLGMFAYQLNELGYEVTKDAGLENVQQAIVAVIEKLLTKEVGESVRSILPEDNGTVSDITMRMFANETIAANIDQLLEDIEQNAGKGLLTLMDEPQMMTTLWEHQQDALQAWQQNDFRGYVDMATATGKTVLGLGAIALKYGDLHPSDRGLIEANLEPNSGREDVLIVAHNDLILEQWRREFDRHLNIPEERTSGSDDIKLSWGRIHFRTPQSLVNEEWLDYDLVLLDEAHHYATGSEWGTLLEAFDCDVLAMSGSVDDAGSESSKIQDRLSNGIGPQLKRYTITEAREHGVIPSFDWEVRYAPFDGDSSDLEKASKRAEESFEDIRRRLERGGLDIETDRRLETYQDFRTFSHTTKGNELKQRDEPFRNLTTRLFSRRTKYWNLSPSLDAIVDIVLDHIKTEKVVVLADSNAQVKELETRLTEKLGNTEHIYVVSRKQESTEQRDIVDQFDEPGESAVLLGTGDLLGEGVDMQNAEVAINMATGSVNPELVQRIGRILRSSDDPKHAMFYNVVGIPKTPDAAVFREDGKKLIENAASFCELGSRFEKLPGFSIADSVDQKLFDELLHTGTDFIEQLDEAGQYEWTINDNESDHLRALYDEISDNRGSDKILGSWEEYAWEHSKSENSLDSPTSANSGTDADTEKLTEISGVNSSRAIALREAGYETIEDIRFATQSELSSIDDIGPSFAARIKADVGDSDPEESENKTTSNSSRSSVDQESKSSSRKDSVDATAETDDDTVSERSRTRSTRETYPTLARLYGEEVHDSEKDFRSYLRNRESDEVLRRLVREIFDLLGYENLQTDSGTSYFDMLATKSGLVHPVKVFYQNEIDDVDLELLSSSQEKDQVAKCIVVTVQSQPADQTTLSEDSERLKVINESELQKLARGAISRINEQAESSSE</sequence>
<organism evidence="4 5">
    <name type="scientific">Halapricum desulfuricans</name>
    <dbReference type="NCBI Taxonomy" id="2841257"/>
    <lineage>
        <taxon>Archaea</taxon>
        <taxon>Methanobacteriati</taxon>
        <taxon>Methanobacteriota</taxon>
        <taxon>Stenosarchaea group</taxon>
        <taxon>Halobacteria</taxon>
        <taxon>Halobacteriales</taxon>
        <taxon>Haloarculaceae</taxon>
        <taxon>Halapricum</taxon>
    </lineage>
</organism>
<dbReference type="GO" id="GO:0140097">
    <property type="term" value="F:catalytic activity, acting on DNA"/>
    <property type="evidence" value="ECO:0007669"/>
    <property type="project" value="UniProtKB-ARBA"/>
</dbReference>
<dbReference type="GO" id="GO:0016787">
    <property type="term" value="F:hydrolase activity"/>
    <property type="evidence" value="ECO:0007669"/>
    <property type="project" value="InterPro"/>
</dbReference>
<feature type="domain" description="Helicase ATP-binding" evidence="2">
    <location>
        <begin position="217"/>
        <end position="371"/>
    </location>
</feature>
<keyword evidence="4" id="KW-0378">Hydrolase</keyword>
<feature type="region of interest" description="Disordered" evidence="1">
    <location>
        <begin position="720"/>
        <end position="744"/>
    </location>
</feature>
<evidence type="ECO:0000313" key="4">
    <source>
        <dbReference type="EMBL" id="QSG13735.1"/>
    </source>
</evidence>
<keyword evidence="5" id="KW-1185">Reference proteome</keyword>
<protein>
    <submittedName>
        <fullName evidence="4">Superfamily I DNA/RNA helicase, contains Vsr family nuclease domain</fullName>
    </submittedName>
</protein>
<dbReference type="InterPro" id="IPR014001">
    <property type="entry name" value="Helicase_ATP-bd"/>
</dbReference>
<feature type="compositionally biased region" description="Polar residues" evidence="1">
    <location>
        <begin position="724"/>
        <end position="736"/>
    </location>
</feature>
<dbReference type="SUPFAM" id="SSF47794">
    <property type="entry name" value="Rad51 N-terminal domain-like"/>
    <property type="match status" value="1"/>
</dbReference>
<dbReference type="Pfam" id="PF04851">
    <property type="entry name" value="ResIII"/>
    <property type="match status" value="1"/>
</dbReference>
<evidence type="ECO:0000256" key="1">
    <source>
        <dbReference type="SAM" id="MobiDB-lite"/>
    </source>
</evidence>
<name>A0A897NQJ1_9EURY</name>
<evidence type="ECO:0000259" key="3">
    <source>
        <dbReference type="PROSITE" id="PS51194"/>
    </source>
</evidence>
<gene>
    <name evidence="4" type="ORF">HSEST_0179</name>
</gene>
<dbReference type="PROSITE" id="PS51194">
    <property type="entry name" value="HELICASE_CTER"/>
    <property type="match status" value="1"/>
</dbReference>
<dbReference type="InterPro" id="IPR006935">
    <property type="entry name" value="Helicase/UvrB_N"/>
</dbReference>
<dbReference type="RefSeq" id="WP_229121691.1">
    <property type="nucleotide sequence ID" value="NZ_CP064791.1"/>
</dbReference>
<dbReference type="Pfam" id="PF14520">
    <property type="entry name" value="HHH_5"/>
    <property type="match status" value="1"/>
</dbReference>
<proteinExistence type="predicted"/>
<feature type="region of interest" description="Disordered" evidence="1">
    <location>
        <begin position="1"/>
        <end position="21"/>
    </location>
</feature>
<feature type="compositionally biased region" description="Basic and acidic residues" evidence="1">
    <location>
        <begin position="814"/>
        <end position="827"/>
    </location>
</feature>
<dbReference type="GO" id="GO:0004386">
    <property type="term" value="F:helicase activity"/>
    <property type="evidence" value="ECO:0007669"/>
    <property type="project" value="UniProtKB-KW"/>
</dbReference>
<dbReference type="InterPro" id="IPR027417">
    <property type="entry name" value="P-loop_NTPase"/>
</dbReference>
<dbReference type="InterPro" id="IPR010995">
    <property type="entry name" value="DNA_repair_Rad51/TF_NusA_a-hlx"/>
</dbReference>
<keyword evidence="4" id="KW-0067">ATP-binding</keyword>
<feature type="compositionally biased region" description="Low complexity" evidence="1">
    <location>
        <begin position="804"/>
        <end position="813"/>
    </location>
</feature>
<feature type="domain" description="Helicase C-terminal" evidence="3">
    <location>
        <begin position="488"/>
        <end position="646"/>
    </location>
</feature>
<dbReference type="AlphaFoldDB" id="A0A897NQJ1"/>
<accession>A0A897NQJ1</accession>
<dbReference type="Proteomes" id="UP000663292">
    <property type="component" value="Chromosome"/>
</dbReference>
<dbReference type="PANTHER" id="PTHR47396">
    <property type="entry name" value="TYPE I RESTRICTION ENZYME ECOKI R PROTEIN"/>
    <property type="match status" value="1"/>
</dbReference>
<dbReference type="PANTHER" id="PTHR47396:SF1">
    <property type="entry name" value="ATP-DEPENDENT HELICASE IRC3-RELATED"/>
    <property type="match status" value="1"/>
</dbReference>
<dbReference type="EMBL" id="CP064791">
    <property type="protein sequence ID" value="QSG13735.1"/>
    <property type="molecule type" value="Genomic_DNA"/>
</dbReference>
<dbReference type="GeneID" id="68856821"/>
<keyword evidence="4" id="KW-0547">Nucleotide-binding</keyword>
<evidence type="ECO:0000259" key="2">
    <source>
        <dbReference type="PROSITE" id="PS51192"/>
    </source>
</evidence>
<evidence type="ECO:0000313" key="5">
    <source>
        <dbReference type="Proteomes" id="UP000663292"/>
    </source>
</evidence>
<dbReference type="Gene3D" id="3.40.50.300">
    <property type="entry name" value="P-loop containing nucleotide triphosphate hydrolases"/>
    <property type="match status" value="2"/>
</dbReference>
<dbReference type="Pfam" id="PF00271">
    <property type="entry name" value="Helicase_C"/>
    <property type="match status" value="1"/>
</dbReference>
<dbReference type="Gene3D" id="1.10.150.20">
    <property type="entry name" value="5' to 3' exonuclease, C-terminal subdomain"/>
    <property type="match status" value="1"/>
</dbReference>
<feature type="compositionally biased region" description="Basic and acidic residues" evidence="1">
    <location>
        <begin position="838"/>
        <end position="848"/>
    </location>
</feature>
<dbReference type="GO" id="GO:0005829">
    <property type="term" value="C:cytosol"/>
    <property type="evidence" value="ECO:0007669"/>
    <property type="project" value="TreeGrafter"/>
</dbReference>
<reference evidence="4 5" key="1">
    <citation type="submission" date="2020-11" db="EMBL/GenBank/DDBJ databases">
        <title>Carbohydrate-dependent, anaerobic sulfur respiration: A novel catabolism in halophilic archaea.</title>
        <authorList>
            <person name="Sorokin D.Y."/>
            <person name="Messina E."/>
            <person name="Smedile F."/>
            <person name="La Cono V."/>
            <person name="Hallsworth J.E."/>
            <person name="Yakimov M.M."/>
        </authorList>
    </citation>
    <scope>NUCLEOTIDE SEQUENCE [LARGE SCALE GENOMIC DNA]</scope>
    <source>
        <strain evidence="4 5">HSR-Est</strain>
    </source>
</reference>
<keyword evidence="4" id="KW-0347">Helicase</keyword>
<dbReference type="GO" id="GO:0003677">
    <property type="term" value="F:DNA binding"/>
    <property type="evidence" value="ECO:0007669"/>
    <property type="project" value="InterPro"/>
</dbReference>
<dbReference type="GO" id="GO:0005524">
    <property type="term" value="F:ATP binding"/>
    <property type="evidence" value="ECO:0007669"/>
    <property type="project" value="InterPro"/>
</dbReference>
<feature type="region of interest" description="Disordered" evidence="1">
    <location>
        <begin position="791"/>
        <end position="852"/>
    </location>
</feature>
<dbReference type="InterPro" id="IPR001650">
    <property type="entry name" value="Helicase_C-like"/>
</dbReference>
<dbReference type="InterPro" id="IPR050742">
    <property type="entry name" value="Helicase_Restrict-Modif_Enz"/>
</dbReference>
<dbReference type="SMART" id="SM00487">
    <property type="entry name" value="DEXDc"/>
    <property type="match status" value="1"/>
</dbReference>